<name>A0A916SWP6_9SPHN</name>
<protein>
    <submittedName>
        <fullName evidence="3">Dehydrogenase</fullName>
    </submittedName>
</protein>
<dbReference type="GO" id="GO:0016491">
    <property type="term" value="F:oxidoreductase activity"/>
    <property type="evidence" value="ECO:0007669"/>
    <property type="project" value="UniProtKB-KW"/>
</dbReference>
<dbReference type="NCBIfam" id="NF004846">
    <property type="entry name" value="PRK06197.1"/>
    <property type="match status" value="1"/>
</dbReference>
<dbReference type="PANTHER" id="PTHR43157:SF31">
    <property type="entry name" value="PHOSPHATIDYLINOSITOL-GLYCAN BIOSYNTHESIS CLASS F PROTEIN"/>
    <property type="match status" value="1"/>
</dbReference>
<dbReference type="InterPro" id="IPR036291">
    <property type="entry name" value="NAD(P)-bd_dom_sf"/>
</dbReference>
<keyword evidence="1" id="KW-0560">Oxidoreductase</keyword>
<dbReference type="EMBL" id="BMIH01000001">
    <property type="protein sequence ID" value="GGB20719.1"/>
    <property type="molecule type" value="Genomic_DNA"/>
</dbReference>
<dbReference type="SUPFAM" id="SSF51735">
    <property type="entry name" value="NAD(P)-binding Rossmann-fold domains"/>
    <property type="match status" value="1"/>
</dbReference>
<evidence type="ECO:0000256" key="1">
    <source>
        <dbReference type="ARBA" id="ARBA00023002"/>
    </source>
</evidence>
<evidence type="ECO:0000313" key="4">
    <source>
        <dbReference type="Proteomes" id="UP000623067"/>
    </source>
</evidence>
<accession>A0A916SWP6</accession>
<dbReference type="CDD" id="cd05327">
    <property type="entry name" value="retinol-DH_like_SDR_c_like"/>
    <property type="match status" value="1"/>
</dbReference>
<dbReference type="InterPro" id="IPR002347">
    <property type="entry name" value="SDR_fam"/>
</dbReference>
<dbReference type="PRINTS" id="PR00081">
    <property type="entry name" value="GDHRDH"/>
</dbReference>
<comment type="caution">
    <text evidence="3">The sequence shown here is derived from an EMBL/GenBank/DDBJ whole genome shotgun (WGS) entry which is preliminary data.</text>
</comment>
<keyword evidence="4" id="KW-1185">Reference proteome</keyword>
<dbReference type="RefSeq" id="WP_188657327.1">
    <property type="nucleotide sequence ID" value="NZ_BMIH01000001.1"/>
</dbReference>
<organism evidence="3 4">
    <name type="scientific">Sphingomonas metalli</name>
    <dbReference type="NCBI Taxonomy" id="1779358"/>
    <lineage>
        <taxon>Bacteria</taxon>
        <taxon>Pseudomonadati</taxon>
        <taxon>Pseudomonadota</taxon>
        <taxon>Alphaproteobacteria</taxon>
        <taxon>Sphingomonadales</taxon>
        <taxon>Sphingomonadaceae</taxon>
        <taxon>Sphingomonas</taxon>
    </lineage>
</organism>
<dbReference type="Pfam" id="PF00106">
    <property type="entry name" value="adh_short"/>
    <property type="match status" value="1"/>
</dbReference>
<reference evidence="3" key="2">
    <citation type="submission" date="2020-09" db="EMBL/GenBank/DDBJ databases">
        <authorList>
            <person name="Sun Q."/>
            <person name="Zhou Y."/>
        </authorList>
    </citation>
    <scope>NUCLEOTIDE SEQUENCE</scope>
    <source>
        <strain evidence="3">CGMCC 1.15330</strain>
    </source>
</reference>
<evidence type="ECO:0000256" key="2">
    <source>
        <dbReference type="RuleBase" id="RU000363"/>
    </source>
</evidence>
<dbReference type="AlphaFoldDB" id="A0A916SWP6"/>
<dbReference type="PRINTS" id="PR00080">
    <property type="entry name" value="SDRFAMILY"/>
</dbReference>
<sequence length="311" mass="32443">MARWTQADIPPQQGRTAIVTGTGGLGFEDALALARAGATVVLAGRNPAKGAGAVARIRTAVPSADIRFEDLDLASLASVAAFAARVAERHGTIDMLINNAGVMVPPRRESTADGFELQLGTNHLGHFALTAHLLPLLRQGARVVSVSSVAARAGVIDFADLNATQAYAAMKAYAQSKLACLMFALELQRRSEAQGWGVVSIASHPGVARTDLLHNGPGRRSAYGLARTLLPFLFQPADRGALPTLYAATAPDAVGGAYYGPDGIAEVRGYPTLAKVPPQALDEDAAARLWQVSEALTGVCFPDGMSRSHAA</sequence>
<dbReference type="Proteomes" id="UP000623067">
    <property type="component" value="Unassembled WGS sequence"/>
</dbReference>
<comment type="similarity">
    <text evidence="2">Belongs to the short-chain dehydrogenases/reductases (SDR) family.</text>
</comment>
<dbReference type="NCBIfam" id="NF004513">
    <property type="entry name" value="PRK05854.1"/>
    <property type="match status" value="1"/>
</dbReference>
<dbReference type="PANTHER" id="PTHR43157">
    <property type="entry name" value="PHOSPHATIDYLINOSITOL-GLYCAN BIOSYNTHESIS CLASS F PROTEIN-RELATED"/>
    <property type="match status" value="1"/>
</dbReference>
<proteinExistence type="inferred from homology"/>
<evidence type="ECO:0000313" key="3">
    <source>
        <dbReference type="EMBL" id="GGB20719.1"/>
    </source>
</evidence>
<reference evidence="3" key="1">
    <citation type="journal article" date="2014" name="Int. J. Syst. Evol. Microbiol.">
        <title>Complete genome sequence of Corynebacterium casei LMG S-19264T (=DSM 44701T), isolated from a smear-ripened cheese.</title>
        <authorList>
            <consortium name="US DOE Joint Genome Institute (JGI-PGF)"/>
            <person name="Walter F."/>
            <person name="Albersmeier A."/>
            <person name="Kalinowski J."/>
            <person name="Ruckert C."/>
        </authorList>
    </citation>
    <scope>NUCLEOTIDE SEQUENCE</scope>
    <source>
        <strain evidence="3">CGMCC 1.15330</strain>
    </source>
</reference>
<gene>
    <name evidence="3" type="ORF">GCM10011380_07880</name>
</gene>
<dbReference type="Gene3D" id="3.40.50.720">
    <property type="entry name" value="NAD(P)-binding Rossmann-like Domain"/>
    <property type="match status" value="1"/>
</dbReference>